<evidence type="ECO:0000313" key="2">
    <source>
        <dbReference type="EMBL" id="SHN59858.1"/>
    </source>
</evidence>
<feature type="signal peptide" evidence="1">
    <location>
        <begin position="1"/>
        <end position="20"/>
    </location>
</feature>
<reference evidence="2 3" key="1">
    <citation type="submission" date="2016-12" db="EMBL/GenBank/DDBJ databases">
        <authorList>
            <person name="Song W.-J."/>
            <person name="Kurnit D.M."/>
        </authorList>
    </citation>
    <scope>NUCLEOTIDE SEQUENCE [LARGE SCALE GENOMIC DNA]</scope>
    <source>
        <strain evidence="2 3">DSM 11393</strain>
    </source>
</reference>
<accession>A0A1M7SN33</accession>
<protein>
    <submittedName>
        <fullName evidence="2">Uncharacterized protein</fullName>
    </submittedName>
</protein>
<keyword evidence="3" id="KW-1185">Reference proteome</keyword>
<gene>
    <name evidence="2" type="ORF">SAMN02745728_01060</name>
</gene>
<evidence type="ECO:0000313" key="3">
    <source>
        <dbReference type="Proteomes" id="UP000186469"/>
    </source>
</evidence>
<feature type="chain" id="PRO_5012613341" evidence="1">
    <location>
        <begin position="21"/>
        <end position="206"/>
    </location>
</feature>
<dbReference type="Proteomes" id="UP000186469">
    <property type="component" value="Unassembled WGS sequence"/>
</dbReference>
<evidence type="ECO:0000256" key="1">
    <source>
        <dbReference type="SAM" id="SignalP"/>
    </source>
</evidence>
<keyword evidence="1" id="KW-0732">Signal</keyword>
<organism evidence="2 3">
    <name type="scientific">Desulfovibrio litoralis DSM 11393</name>
    <dbReference type="NCBI Taxonomy" id="1121455"/>
    <lineage>
        <taxon>Bacteria</taxon>
        <taxon>Pseudomonadati</taxon>
        <taxon>Thermodesulfobacteriota</taxon>
        <taxon>Desulfovibrionia</taxon>
        <taxon>Desulfovibrionales</taxon>
        <taxon>Desulfovibrionaceae</taxon>
        <taxon>Desulfovibrio</taxon>
    </lineage>
</organism>
<dbReference type="EMBL" id="FRDI01000004">
    <property type="protein sequence ID" value="SHN59858.1"/>
    <property type="molecule type" value="Genomic_DNA"/>
</dbReference>
<dbReference type="AlphaFoldDB" id="A0A1M7SN33"/>
<proteinExistence type="predicted"/>
<sequence length="206" mass="23355">MTKLFFQLVVCVFFCSVALASDCQKGEITQTLRDFDDQIIQSFDITSNGIQGYLVKDGQILAGDHITVYAVPEKGTYCSLYGEYIVGMRLLDSCKNAKMKTKYKCLEIVEIDCIMKPGYDLAYKYTTLGFVGDEYIKLRSERVVFDKADTKKRLSAIQKNNPGSVLYMSVPDPMPSPYPKKIFKSFYKTPEPIYGNQQNSIDTDLN</sequence>
<name>A0A1M7SN33_9BACT</name>
<dbReference type="RefSeq" id="WP_072696751.1">
    <property type="nucleotide sequence ID" value="NZ_FRDI01000004.1"/>
</dbReference>